<comment type="caution">
    <text evidence="2">The sequence shown here is derived from an EMBL/GenBank/DDBJ whole genome shotgun (WGS) entry which is preliminary data.</text>
</comment>
<organism evidence="2 3">
    <name type="scientific">Brachionus plicatilis</name>
    <name type="common">Marine rotifer</name>
    <name type="synonym">Brachionus muelleri</name>
    <dbReference type="NCBI Taxonomy" id="10195"/>
    <lineage>
        <taxon>Eukaryota</taxon>
        <taxon>Metazoa</taxon>
        <taxon>Spiralia</taxon>
        <taxon>Gnathifera</taxon>
        <taxon>Rotifera</taxon>
        <taxon>Eurotatoria</taxon>
        <taxon>Monogononta</taxon>
        <taxon>Pseudotrocha</taxon>
        <taxon>Ploima</taxon>
        <taxon>Brachionidae</taxon>
        <taxon>Brachionus</taxon>
    </lineage>
</organism>
<feature type="compositionally biased region" description="Basic and acidic residues" evidence="1">
    <location>
        <begin position="793"/>
        <end position="808"/>
    </location>
</feature>
<protein>
    <submittedName>
        <fullName evidence="2">Telomere-associated RIF1</fullName>
    </submittedName>
</protein>
<feature type="compositionally biased region" description="Polar residues" evidence="1">
    <location>
        <begin position="1192"/>
        <end position="1211"/>
    </location>
</feature>
<feature type="compositionally biased region" description="Low complexity" evidence="1">
    <location>
        <begin position="747"/>
        <end position="760"/>
    </location>
</feature>
<proteinExistence type="predicted"/>
<evidence type="ECO:0000256" key="1">
    <source>
        <dbReference type="SAM" id="MobiDB-lite"/>
    </source>
</evidence>
<feature type="region of interest" description="Disordered" evidence="1">
    <location>
        <begin position="747"/>
        <end position="839"/>
    </location>
</feature>
<feature type="compositionally biased region" description="Basic and acidic residues" evidence="1">
    <location>
        <begin position="820"/>
        <end position="829"/>
    </location>
</feature>
<dbReference type="OrthoDB" id="5399929at2759"/>
<dbReference type="Proteomes" id="UP000276133">
    <property type="component" value="Unassembled WGS sequence"/>
</dbReference>
<reference evidence="2 3" key="1">
    <citation type="journal article" date="2018" name="Sci. Rep.">
        <title>Genomic signatures of local adaptation to the degree of environmental predictability in rotifers.</title>
        <authorList>
            <person name="Franch-Gras L."/>
            <person name="Hahn C."/>
            <person name="Garcia-Roger E.M."/>
            <person name="Carmona M.J."/>
            <person name="Serra M."/>
            <person name="Gomez A."/>
        </authorList>
    </citation>
    <scope>NUCLEOTIDE SEQUENCE [LARGE SCALE GENOMIC DNA]</scope>
    <source>
        <strain evidence="2">HYR1</strain>
    </source>
</reference>
<feature type="region of interest" description="Disordered" evidence="1">
    <location>
        <begin position="1190"/>
        <end position="1211"/>
    </location>
</feature>
<evidence type="ECO:0000313" key="3">
    <source>
        <dbReference type="Proteomes" id="UP000276133"/>
    </source>
</evidence>
<name>A0A3M7TBU5_BRAPC</name>
<keyword evidence="3" id="KW-1185">Reference proteome</keyword>
<accession>A0A3M7TBU5</accession>
<gene>
    <name evidence="2" type="ORF">BpHYR1_023578</name>
</gene>
<evidence type="ECO:0000313" key="2">
    <source>
        <dbReference type="EMBL" id="RNA45198.1"/>
    </source>
</evidence>
<dbReference type="EMBL" id="REGN01000008">
    <property type="protein sequence ID" value="RNA45198.1"/>
    <property type="molecule type" value="Genomic_DNA"/>
</dbReference>
<sequence>MSNDEDDGDREEKLKKILGTKLECEHEFKSLVQIGSEVLVSLIFNDQLKNQSGQFLRKLDFAKKSVDYSQNDLLNDYGTWILLMKYFFDIFMTNKSNQSNDGAFILDTWKHLSCLTQFKSFTESTDDDMIVESQFNQSSIKQVDINSSFLSKYQEFFVTNSLDFVNNFIVNSKNGENKFISSMARLVLNHVKDNYENHYADKTDIKSNLLKLIKKCSNLILTNDESDLNMYLFELRLLFELMEQHTEIVDLYQWIQLTTKFYEYLKSTKNKTNKSNLSEQNLNFITNCIMFPFSHFKILDIQESDIKLVLSCCSNIAKQFSALVKQNRISVENSDGISPNNWCSSLFQTLIQHYKKTCEFSLTHSLSKYWHELYDSCNQPASQAPQLPTMYMIENTLKILQLQSQFTLSLLQNVFEFDPFGELSSQTCEPLGTFISPKRSPSSFPADLIDLVNQQIRLFYSFIKCQTSHLSSAKLSEDQLDSELTKEQSLDITDCKVDKESKVPAHVFTTLIEQLSCLFTRTKNNSTLIDLLVSFAHSIGSLAELNWLSKQETAPRAHSVHSHLNSHFKYPSEKASIQFHCSRKSSDLFDTFSLQISTLVQTTLVKVYSAHEFDSSLLDQFEPIFFSFLSYTTKPGLRQKTLQAWNATFGKSTLQSLNYTKRLESLFLDIKEEMVQKKNATSLVLSLPGFKPLDLLSTNNTTSTFMVQEAEINEEKENTPENLKTESNSSISIAHFVFSPAGRNSFFKQQQQQSASASKAVRTPENKGTRASPRSLRHNSKRKLDLGGLIDQQPDKDFVTISKPEMKSRRSLSLRSKQPLTEHQKETRKNKSFVPMEVQPVDVDSQLSCSVMDEDTSTQTSDQPPAQKMNDQTAMAIFQYKSLASEQPSEQPGEPVLKFHSKINPSKEIEVIEVKSGESVAESVEKLGDCLIDKMEKLSKKKSSIEMLRLRSRLLKKSKKIAKNSKQARKNLLKYRNLIMKGSIDDLGVKQSEQTTQDLDIQAKTITFDNVKSGDVSMNESTRTTDDEDEQPLSILIEKKKLEENLEKVPEETQTPKPILNSVAEEQVTETDKLSVPKNTTDDLIHKLNNTPTTSILKKKMMNQSEPVIPFDLDTPGKRRVSFCESVRIEEIEPNFRKSIFRSTPRIQNKAKIVLSPYFGSKNPAQNVPSPNNLASSSLIIPSTGEAVKPVLSQSAPTTPNSKSVPNVQNSPSSASFLDFISTNRVMSQRSSMIQQQMQSKTESPIAQNKIGLSNTLPVSTPTYESPKSTNRTITLMEGISDFKICDKLRQSKLSIDLVFEKVDTSLYMQKLGSLKYFKYKNILTVGDFCSLNPTEINALPLKCPKYDNYISLVKNFEENSSDLFAKEDKKLVAMGSMEEEMEKLEKMEEVAILDISIECVGERAKMEVEQSKERVDYGDKFVSMFSSYENEMKLLLENGQLGAMSVQELLDLSRKMDQSRRMMADLYTSSQEMIRIVVESKLVKE</sequence>